<dbReference type="PANTHER" id="PTHR35526:SF3">
    <property type="entry name" value="ANTI-SIGMA-F FACTOR RSBW"/>
    <property type="match status" value="1"/>
</dbReference>
<evidence type="ECO:0000313" key="4">
    <source>
        <dbReference type="Proteomes" id="UP000028058"/>
    </source>
</evidence>
<dbReference type="PANTHER" id="PTHR35526">
    <property type="entry name" value="ANTI-SIGMA-F FACTOR RSBW-RELATED"/>
    <property type="match status" value="1"/>
</dbReference>
<gene>
    <name evidence="3" type="ORF">SFRA_022670</name>
</gene>
<dbReference type="EMBL" id="JNAD02000011">
    <property type="protein sequence ID" value="RKM93296.1"/>
    <property type="molecule type" value="Genomic_DNA"/>
</dbReference>
<keyword evidence="1" id="KW-0723">Serine/threonine-protein kinase</keyword>
<dbReference type="Proteomes" id="UP000028058">
    <property type="component" value="Unassembled WGS sequence"/>
</dbReference>
<dbReference type="InterPro" id="IPR003594">
    <property type="entry name" value="HATPase_dom"/>
</dbReference>
<keyword evidence="1" id="KW-0418">Kinase</keyword>
<dbReference type="InterPro" id="IPR050267">
    <property type="entry name" value="Anti-sigma-factor_SerPK"/>
</dbReference>
<keyword evidence="3" id="KW-0067">ATP-binding</keyword>
<dbReference type="Gene3D" id="3.30.565.10">
    <property type="entry name" value="Histidine kinase-like ATPase, C-terminal domain"/>
    <property type="match status" value="1"/>
</dbReference>
<dbReference type="GO" id="GO:0005524">
    <property type="term" value="F:ATP binding"/>
    <property type="evidence" value="ECO:0007669"/>
    <property type="project" value="UniProtKB-KW"/>
</dbReference>
<keyword evidence="3" id="KW-0547">Nucleotide-binding</keyword>
<proteinExistence type="predicted"/>
<reference evidence="3 4" key="1">
    <citation type="journal article" date="2014" name="Genome Announc.">
        <title>Draft Genome Sequence of Streptomyces fradiae ATCC 19609, a Strain Highly Sensitive to Antibiotics.</title>
        <authorList>
            <person name="Bekker O.B."/>
            <person name="Klimina K.M."/>
            <person name="Vatlin A.A."/>
            <person name="Zakharevich N.V."/>
            <person name="Kasianov A.S."/>
            <person name="Danilenko V.N."/>
        </authorList>
    </citation>
    <scope>NUCLEOTIDE SEQUENCE [LARGE SCALE GENOMIC DNA]</scope>
    <source>
        <strain evidence="3 4">ATCC 19609</strain>
    </source>
</reference>
<comment type="caution">
    <text evidence="3">The sequence shown here is derived from an EMBL/GenBank/DDBJ whole genome shotgun (WGS) entry which is preliminary data.</text>
</comment>
<evidence type="ECO:0000256" key="1">
    <source>
        <dbReference type="ARBA" id="ARBA00022527"/>
    </source>
</evidence>
<keyword evidence="4" id="KW-1185">Reference proteome</keyword>
<dbReference type="GO" id="GO:0004674">
    <property type="term" value="F:protein serine/threonine kinase activity"/>
    <property type="evidence" value="ECO:0007669"/>
    <property type="project" value="UniProtKB-KW"/>
</dbReference>
<feature type="domain" description="Histidine kinase/HSP90-like ATPase" evidence="2">
    <location>
        <begin position="7"/>
        <end position="116"/>
    </location>
</feature>
<dbReference type="CDD" id="cd16936">
    <property type="entry name" value="HATPase_RsbW-like"/>
    <property type="match status" value="1"/>
</dbReference>
<dbReference type="SUPFAM" id="SSF55874">
    <property type="entry name" value="ATPase domain of HSP90 chaperone/DNA topoisomerase II/histidine kinase"/>
    <property type="match status" value="1"/>
</dbReference>
<evidence type="ECO:0000313" key="3">
    <source>
        <dbReference type="EMBL" id="RKM93296.1"/>
    </source>
</evidence>
<accession>A0A3R7HBZ0</accession>
<sequence>MVVVESSRASTADARHAAAEFASSVCPGVDADAVVLVVSELVANAARHTPGWWRLRIGARNDALIIDVEDRSEVRPAIRPTSDLTGGGGLGLIMVQRLSDALEVLPRAGGKTVRARFPLHAKAPA</sequence>
<dbReference type="Pfam" id="PF13581">
    <property type="entry name" value="HATPase_c_2"/>
    <property type="match status" value="1"/>
</dbReference>
<evidence type="ECO:0000259" key="2">
    <source>
        <dbReference type="Pfam" id="PF13581"/>
    </source>
</evidence>
<dbReference type="RefSeq" id="WP_043468820.1">
    <property type="nucleotide sequence ID" value="NZ_CP134822.1"/>
</dbReference>
<dbReference type="OrthoDB" id="5184679at2"/>
<name>A0A3R7HBZ0_9ACTN</name>
<organism evidence="3 4">
    <name type="scientific">Streptomyces xinghaiensis</name>
    <dbReference type="NCBI Taxonomy" id="1038928"/>
    <lineage>
        <taxon>Bacteria</taxon>
        <taxon>Bacillati</taxon>
        <taxon>Actinomycetota</taxon>
        <taxon>Actinomycetes</taxon>
        <taxon>Kitasatosporales</taxon>
        <taxon>Streptomycetaceae</taxon>
        <taxon>Streptomyces</taxon>
    </lineage>
</organism>
<keyword evidence="1" id="KW-0808">Transferase</keyword>
<protein>
    <submittedName>
        <fullName evidence="3">ATP-binding protein</fullName>
    </submittedName>
</protein>
<dbReference type="InterPro" id="IPR036890">
    <property type="entry name" value="HATPase_C_sf"/>
</dbReference>
<dbReference type="AlphaFoldDB" id="A0A3R7HBZ0"/>